<protein>
    <recommendedName>
        <fullName evidence="4">50S ribosomal protein 5, chloroplastic</fullName>
    </recommendedName>
</protein>
<accession>A0AAV3R8G8</accession>
<gene>
    <name evidence="2" type="ORF">LIER_26031</name>
</gene>
<evidence type="ECO:0000256" key="1">
    <source>
        <dbReference type="SAM" id="MobiDB-lite"/>
    </source>
</evidence>
<dbReference type="GO" id="GO:0032544">
    <property type="term" value="P:plastid translation"/>
    <property type="evidence" value="ECO:0007669"/>
    <property type="project" value="TreeGrafter"/>
</dbReference>
<keyword evidence="3" id="KW-1185">Reference proteome</keyword>
<feature type="region of interest" description="Disordered" evidence="1">
    <location>
        <begin position="124"/>
        <end position="143"/>
    </location>
</feature>
<dbReference type="Proteomes" id="UP001454036">
    <property type="component" value="Unassembled WGS sequence"/>
</dbReference>
<dbReference type="CDD" id="cd23709">
    <property type="entry name" value="Psrp5_CTD"/>
    <property type="match status" value="1"/>
</dbReference>
<evidence type="ECO:0008006" key="4">
    <source>
        <dbReference type="Google" id="ProtNLM"/>
    </source>
</evidence>
<feature type="region of interest" description="Disordered" evidence="1">
    <location>
        <begin position="67"/>
        <end position="89"/>
    </location>
</feature>
<dbReference type="InterPro" id="IPR040307">
    <property type="entry name" value="Ribosomal_cL37"/>
</dbReference>
<dbReference type="GO" id="GO:0009535">
    <property type="term" value="C:chloroplast thylakoid membrane"/>
    <property type="evidence" value="ECO:0007669"/>
    <property type="project" value="TreeGrafter"/>
</dbReference>
<evidence type="ECO:0000313" key="2">
    <source>
        <dbReference type="EMBL" id="GAA0172149.1"/>
    </source>
</evidence>
<reference evidence="2 3" key="1">
    <citation type="submission" date="2024-01" db="EMBL/GenBank/DDBJ databases">
        <title>The complete chloroplast genome sequence of Lithospermum erythrorhizon: insights into the phylogenetic relationship among Boraginaceae species and the maternal lineages of purple gromwells.</title>
        <authorList>
            <person name="Okada T."/>
            <person name="Watanabe K."/>
        </authorList>
    </citation>
    <scope>NUCLEOTIDE SEQUENCE [LARGE SCALE GENOMIC DNA]</scope>
</reference>
<name>A0AAV3R8G8_LITER</name>
<sequence>MSLLLSATPPTSTSHLTATHRSSLHPFSRLFSTGANWQQAPFIGYRVQAPIVLRVKGALIAKAAAEIDGTGSSDPEPPSESKDKNVAVGDLPLESKMQLKLEQTTRMKLAKKIRLRRKKLVMKRHLRKKGRWPPSKMKKHKNV</sequence>
<dbReference type="PANTHER" id="PTHR34678:SF1">
    <property type="entry name" value="LARGE RIBOSOMAL SUBUNIT PROTEIN CL37"/>
    <property type="match status" value="1"/>
</dbReference>
<dbReference type="AlphaFoldDB" id="A0AAV3R8G8"/>
<dbReference type="PANTHER" id="PTHR34678">
    <property type="entry name" value="50S RIBOSOMAL PROTEIN 5, CHLOROPLASTIC"/>
    <property type="match status" value="1"/>
</dbReference>
<organism evidence="2 3">
    <name type="scientific">Lithospermum erythrorhizon</name>
    <name type="common">Purple gromwell</name>
    <name type="synonym">Lithospermum officinale var. erythrorhizon</name>
    <dbReference type="NCBI Taxonomy" id="34254"/>
    <lineage>
        <taxon>Eukaryota</taxon>
        <taxon>Viridiplantae</taxon>
        <taxon>Streptophyta</taxon>
        <taxon>Embryophyta</taxon>
        <taxon>Tracheophyta</taxon>
        <taxon>Spermatophyta</taxon>
        <taxon>Magnoliopsida</taxon>
        <taxon>eudicotyledons</taxon>
        <taxon>Gunneridae</taxon>
        <taxon>Pentapetalae</taxon>
        <taxon>asterids</taxon>
        <taxon>lamiids</taxon>
        <taxon>Boraginales</taxon>
        <taxon>Boraginaceae</taxon>
        <taxon>Boraginoideae</taxon>
        <taxon>Lithospermeae</taxon>
        <taxon>Lithospermum</taxon>
    </lineage>
</organism>
<evidence type="ECO:0000313" key="3">
    <source>
        <dbReference type="Proteomes" id="UP001454036"/>
    </source>
</evidence>
<proteinExistence type="predicted"/>
<dbReference type="EMBL" id="BAABME010007982">
    <property type="protein sequence ID" value="GAA0172149.1"/>
    <property type="molecule type" value="Genomic_DNA"/>
</dbReference>
<comment type="caution">
    <text evidence="2">The sequence shown here is derived from an EMBL/GenBank/DDBJ whole genome shotgun (WGS) entry which is preliminary data.</text>
</comment>